<organism evidence="1 2">
    <name type="scientific">Rattus norvegicus</name>
    <name type="common">Rat</name>
    <dbReference type="NCBI Taxonomy" id="10116"/>
    <lineage>
        <taxon>Eukaryota</taxon>
        <taxon>Metazoa</taxon>
        <taxon>Chordata</taxon>
        <taxon>Craniata</taxon>
        <taxon>Vertebrata</taxon>
        <taxon>Euteleostomi</taxon>
        <taxon>Mammalia</taxon>
        <taxon>Eutheria</taxon>
        <taxon>Euarchontoglires</taxon>
        <taxon>Glires</taxon>
        <taxon>Rodentia</taxon>
        <taxon>Myomorpha</taxon>
        <taxon>Muroidea</taxon>
        <taxon>Muridae</taxon>
        <taxon>Murinae</taxon>
        <taxon>Rattus</taxon>
    </lineage>
</organism>
<feature type="non-terminal residue" evidence="1">
    <location>
        <position position="15"/>
    </location>
</feature>
<gene>
    <name evidence="1" type="ORF">rCG_26609</name>
</gene>
<evidence type="ECO:0000313" key="1">
    <source>
        <dbReference type="EMBL" id="EDL80212.1"/>
    </source>
</evidence>
<reference evidence="2" key="1">
    <citation type="submission" date="2005-09" db="EMBL/GenBank/DDBJ databases">
        <authorList>
            <person name="Mural R.J."/>
            <person name="Li P.W."/>
            <person name="Adams M.D."/>
            <person name="Amanatides P.G."/>
            <person name="Baden-Tillson H."/>
            <person name="Barnstead M."/>
            <person name="Chin S.H."/>
            <person name="Dew I."/>
            <person name="Evans C.A."/>
            <person name="Ferriera S."/>
            <person name="Flanigan M."/>
            <person name="Fosler C."/>
            <person name="Glodek A."/>
            <person name="Gu Z."/>
            <person name="Holt R.A."/>
            <person name="Jennings D."/>
            <person name="Kraft C.L."/>
            <person name="Lu F."/>
            <person name="Nguyen T."/>
            <person name="Nusskern D.R."/>
            <person name="Pfannkoch C.M."/>
            <person name="Sitter C."/>
            <person name="Sutton G.G."/>
            <person name="Venter J.C."/>
            <person name="Wang Z."/>
            <person name="Woodage T."/>
            <person name="Zheng X.H."/>
            <person name="Zhong F."/>
        </authorList>
    </citation>
    <scope>NUCLEOTIDE SEQUENCE [LARGE SCALE GENOMIC DNA]</scope>
    <source>
        <strain>BN</strain>
        <strain evidence="2">Sprague-Dawley</strain>
    </source>
</reference>
<proteinExistence type="predicted"/>
<accession>A6HQB1</accession>
<evidence type="ECO:0000313" key="2">
    <source>
        <dbReference type="Proteomes" id="UP000234681"/>
    </source>
</evidence>
<dbReference type="Proteomes" id="UP000234681">
    <property type="component" value="Chromosome 3"/>
</dbReference>
<protein>
    <submittedName>
        <fullName evidence="1">RCG26609</fullName>
    </submittedName>
</protein>
<dbReference type="EMBL" id="CH473949">
    <property type="protein sequence ID" value="EDL80212.1"/>
    <property type="molecule type" value="Genomic_DNA"/>
</dbReference>
<name>A6HQB1_RAT</name>
<sequence length="15" mass="1891">MGDLHCKRYCQNYFL</sequence>